<dbReference type="GO" id="GO:0000785">
    <property type="term" value="C:chromatin"/>
    <property type="evidence" value="ECO:0007669"/>
    <property type="project" value="TreeGrafter"/>
</dbReference>
<evidence type="ECO:0000256" key="4">
    <source>
        <dbReference type="ARBA" id="ARBA00022771"/>
    </source>
</evidence>
<dbReference type="GO" id="GO:0000978">
    <property type="term" value="F:RNA polymerase II cis-regulatory region sequence-specific DNA binding"/>
    <property type="evidence" value="ECO:0007669"/>
    <property type="project" value="InterPro"/>
</dbReference>
<evidence type="ECO:0000256" key="6">
    <source>
        <dbReference type="ARBA" id="ARBA00023242"/>
    </source>
</evidence>
<keyword evidence="6" id="KW-0539">Nucleus</keyword>
<reference evidence="9" key="1">
    <citation type="submission" date="2018-12" db="EMBL/GenBank/DDBJ databases">
        <title>The complete genome of Metarhizium rileyi, a key fungal pathogen of Lepidoptera.</title>
        <authorList>
            <person name="Binneck E."/>
            <person name="Lastra C.C.L."/>
            <person name="Sosa-Gomez D.R."/>
        </authorList>
    </citation>
    <scope>NUCLEOTIDE SEQUENCE [LARGE SCALE GENOMIC DNA]</scope>
    <source>
        <strain evidence="9">Cep018-CH2</strain>
    </source>
</reference>
<gene>
    <name evidence="8" type="ORF">ED733_003121</name>
</gene>
<comment type="subcellular location">
    <subcellularLocation>
        <location evidence="1">Nucleus</location>
    </subcellularLocation>
</comment>
<evidence type="ECO:0000256" key="5">
    <source>
        <dbReference type="ARBA" id="ARBA00022833"/>
    </source>
</evidence>
<evidence type="ECO:0000313" key="8">
    <source>
        <dbReference type="EMBL" id="TWU73062.1"/>
    </source>
</evidence>
<dbReference type="EMBL" id="SBHS01000021">
    <property type="protein sequence ID" value="TWU73062.1"/>
    <property type="molecule type" value="Genomic_DNA"/>
</dbReference>
<dbReference type="GO" id="GO:0000981">
    <property type="term" value="F:DNA-binding transcription factor activity, RNA polymerase II-specific"/>
    <property type="evidence" value="ECO:0007669"/>
    <property type="project" value="InterPro"/>
</dbReference>
<evidence type="ECO:0000259" key="7">
    <source>
        <dbReference type="Pfam" id="PF04082"/>
    </source>
</evidence>
<dbReference type="CDD" id="cd12148">
    <property type="entry name" value="fungal_TF_MHR"/>
    <property type="match status" value="1"/>
</dbReference>
<dbReference type="AlphaFoldDB" id="A0A5C6G5K0"/>
<organism evidence="8 9">
    <name type="scientific">Metarhizium rileyi (strain RCEF 4871)</name>
    <name type="common">Nomuraea rileyi</name>
    <dbReference type="NCBI Taxonomy" id="1649241"/>
    <lineage>
        <taxon>Eukaryota</taxon>
        <taxon>Fungi</taxon>
        <taxon>Dikarya</taxon>
        <taxon>Ascomycota</taxon>
        <taxon>Pezizomycotina</taxon>
        <taxon>Sordariomycetes</taxon>
        <taxon>Hypocreomycetidae</taxon>
        <taxon>Hypocreales</taxon>
        <taxon>Clavicipitaceae</taxon>
        <taxon>Metarhizium</taxon>
    </lineage>
</organism>
<dbReference type="InterPro" id="IPR051059">
    <property type="entry name" value="VerF-like"/>
</dbReference>
<evidence type="ECO:0000313" key="9">
    <source>
        <dbReference type="Proteomes" id="UP000317257"/>
    </source>
</evidence>
<keyword evidence="4" id="KW-0863">Zinc-finger</keyword>
<comment type="caution">
    <text evidence="8">The sequence shown here is derived from an EMBL/GenBank/DDBJ whole genome shotgun (WGS) entry which is preliminary data.</text>
</comment>
<dbReference type="Pfam" id="PF04082">
    <property type="entry name" value="Fungal_trans"/>
    <property type="match status" value="1"/>
</dbReference>
<sequence length="603" mass="67627">MIVPAEPLSAVSSDACSNVSLSSSSPELLTLDAPFLLQIKESDGQDADQQLNFSRAEALDILLRVVTKQPQQSPSEPQAIPRSWLTARIESYLASFHQRWPILHAPSINELTDSVQLISLIVMIDSWLHGGVELKSTILQIHDCLVQQLQKELNQSDLDPSSPWPVELYQLSLLNVVFAFETGRDNIIRQSRMLFSLLVTALRLNGCFHGDAIQSQRLTHHPGDFKPFIFATVESWKRIATCALKLDTYLSLLYGQPPLLRRDELELGLTSTFAMWNSYGIMVFFDRSRSEPWSRDNCRISQLNVRNPEEVPFGVLPEDIQLYLLGMWNDIRSLKKETSLNRDMAMLKKADLSQQLYLSLEQLETIAVESRKPLVIGGYTATVLKSYLGCESSRDPNWRQKVTNRLDSCISNIRPLLLLLTIHLHADIHTLSEIYLSPVPLHMEPTAASQAWQQNVLKVQDWAMSADGRTAAIASLQTWLAYESSLLMDLNQSTPAFDPIVYLALSAAAIVLWSWTMNDDEVCICHPSTPKVEVTSSAMYLQPDVQNWIRGGGGGISSLGQPVCKCTIAQRLSHWTEALAKAGRTWELASEHANTFRCSWLGA</sequence>
<dbReference type="PANTHER" id="PTHR40626:SF11">
    <property type="entry name" value="ZINC FINGER PROTEIN YPR022C"/>
    <property type="match status" value="1"/>
</dbReference>
<keyword evidence="2" id="KW-0479">Metal-binding</keyword>
<evidence type="ECO:0000256" key="2">
    <source>
        <dbReference type="ARBA" id="ARBA00022723"/>
    </source>
</evidence>
<dbReference type="PANTHER" id="PTHR40626">
    <property type="entry name" value="MIP31509P"/>
    <property type="match status" value="1"/>
</dbReference>
<dbReference type="InterPro" id="IPR007219">
    <property type="entry name" value="XnlR_reg_dom"/>
</dbReference>
<name>A0A5C6G5K0_METRR</name>
<accession>A0A5C6G5K0</accession>
<evidence type="ECO:0000256" key="1">
    <source>
        <dbReference type="ARBA" id="ARBA00004123"/>
    </source>
</evidence>
<proteinExistence type="predicted"/>
<dbReference type="Proteomes" id="UP000317257">
    <property type="component" value="Unassembled WGS sequence"/>
</dbReference>
<feature type="domain" description="Xylanolytic transcriptional activator regulatory" evidence="7">
    <location>
        <begin position="89"/>
        <end position="288"/>
    </location>
</feature>
<dbReference type="GO" id="GO:0006351">
    <property type="term" value="P:DNA-templated transcription"/>
    <property type="evidence" value="ECO:0007669"/>
    <property type="project" value="InterPro"/>
</dbReference>
<dbReference type="GO" id="GO:0008270">
    <property type="term" value="F:zinc ion binding"/>
    <property type="evidence" value="ECO:0007669"/>
    <property type="project" value="UniProtKB-KW"/>
</dbReference>
<keyword evidence="3" id="KW-0677">Repeat</keyword>
<protein>
    <recommendedName>
        <fullName evidence="7">Xylanolytic transcriptional activator regulatory domain-containing protein</fullName>
    </recommendedName>
</protein>
<dbReference type="GO" id="GO:0005634">
    <property type="term" value="C:nucleus"/>
    <property type="evidence" value="ECO:0007669"/>
    <property type="project" value="UniProtKB-SubCell"/>
</dbReference>
<evidence type="ECO:0000256" key="3">
    <source>
        <dbReference type="ARBA" id="ARBA00022737"/>
    </source>
</evidence>
<keyword evidence="5" id="KW-0862">Zinc</keyword>